<comment type="caution">
    <text evidence="1">The sequence shown here is derived from an EMBL/GenBank/DDBJ whole genome shotgun (WGS) entry which is preliminary data.</text>
</comment>
<reference evidence="1 2" key="1">
    <citation type="submission" date="2021-01" db="EMBL/GenBank/DDBJ databases">
        <title>Whole genome shotgun sequence of Catellatospora bangladeshensis NBRC 107357.</title>
        <authorList>
            <person name="Komaki H."/>
            <person name="Tamura T."/>
        </authorList>
    </citation>
    <scope>NUCLEOTIDE SEQUENCE [LARGE SCALE GENOMIC DNA]</scope>
    <source>
        <strain evidence="1 2">NBRC 107357</strain>
    </source>
</reference>
<sequence>MPALTRTAGHVGQAACDVHKLRGHVYQPIVAWHDRRETTLQPDDPNEEPPADPEQAKVWHLIRRVEGTVPQTALAQMRC</sequence>
<evidence type="ECO:0000313" key="1">
    <source>
        <dbReference type="EMBL" id="GIF82030.1"/>
    </source>
</evidence>
<gene>
    <name evidence="1" type="ORF">Cba03nite_33790</name>
</gene>
<evidence type="ECO:0000313" key="2">
    <source>
        <dbReference type="Proteomes" id="UP000601223"/>
    </source>
</evidence>
<accession>A0A8J3NI32</accession>
<dbReference type="EMBL" id="BONF01000017">
    <property type="protein sequence ID" value="GIF82030.1"/>
    <property type="molecule type" value="Genomic_DNA"/>
</dbReference>
<organism evidence="1 2">
    <name type="scientific">Catellatospora bangladeshensis</name>
    <dbReference type="NCBI Taxonomy" id="310355"/>
    <lineage>
        <taxon>Bacteria</taxon>
        <taxon>Bacillati</taxon>
        <taxon>Actinomycetota</taxon>
        <taxon>Actinomycetes</taxon>
        <taxon>Micromonosporales</taxon>
        <taxon>Micromonosporaceae</taxon>
        <taxon>Catellatospora</taxon>
    </lineage>
</organism>
<dbReference type="AlphaFoldDB" id="A0A8J3NI32"/>
<name>A0A8J3NI32_9ACTN</name>
<keyword evidence="2" id="KW-1185">Reference proteome</keyword>
<protein>
    <submittedName>
        <fullName evidence="1">Uncharacterized protein</fullName>
    </submittedName>
</protein>
<dbReference type="Proteomes" id="UP000601223">
    <property type="component" value="Unassembled WGS sequence"/>
</dbReference>
<proteinExistence type="predicted"/>